<dbReference type="RefSeq" id="WP_338537721.1">
    <property type="nucleotide sequence ID" value="NZ_CP104874.1"/>
</dbReference>
<dbReference type="EMBL" id="CP104874">
    <property type="protein sequence ID" value="WWF04278.1"/>
    <property type="molecule type" value="Genomic_DNA"/>
</dbReference>
<dbReference type="InterPro" id="IPR041698">
    <property type="entry name" value="Methyltransf_25"/>
</dbReference>
<dbReference type="SUPFAM" id="SSF53335">
    <property type="entry name" value="S-adenosyl-L-methionine-dependent methyltransferases"/>
    <property type="match status" value="1"/>
</dbReference>
<dbReference type="Gene3D" id="3.40.50.150">
    <property type="entry name" value="Vaccinia Virus protein VP39"/>
    <property type="match status" value="1"/>
</dbReference>
<keyword evidence="2" id="KW-0489">Methyltransferase</keyword>
<evidence type="ECO:0000313" key="2">
    <source>
        <dbReference type="EMBL" id="WWF04278.1"/>
    </source>
</evidence>
<proteinExistence type="predicted"/>
<gene>
    <name evidence="2" type="ORF">N5P18_11310</name>
</gene>
<dbReference type="GO" id="GO:0008168">
    <property type="term" value="F:methyltransferase activity"/>
    <property type="evidence" value="ECO:0007669"/>
    <property type="project" value="UniProtKB-KW"/>
</dbReference>
<dbReference type="InterPro" id="IPR029063">
    <property type="entry name" value="SAM-dependent_MTases_sf"/>
</dbReference>
<dbReference type="GO" id="GO:0032259">
    <property type="term" value="P:methylation"/>
    <property type="evidence" value="ECO:0007669"/>
    <property type="project" value="UniProtKB-KW"/>
</dbReference>
<keyword evidence="2" id="KW-0808">Transferase</keyword>
<evidence type="ECO:0000259" key="1">
    <source>
        <dbReference type="Pfam" id="PF13649"/>
    </source>
</evidence>
<name>A0ABZ2FDG9_9MICO</name>
<protein>
    <submittedName>
        <fullName evidence="2">Methyltransferase domain-containing protein</fullName>
    </submittedName>
</protein>
<keyword evidence="3" id="KW-1185">Reference proteome</keyword>
<accession>A0ABZ2FDG9</accession>
<dbReference type="Pfam" id="PF13649">
    <property type="entry name" value="Methyltransf_25"/>
    <property type="match status" value="1"/>
</dbReference>
<feature type="domain" description="Methyltransferase" evidence="1">
    <location>
        <begin position="51"/>
        <end position="142"/>
    </location>
</feature>
<reference evidence="2 3" key="1">
    <citation type="submission" date="2022-09" db="EMBL/GenBank/DDBJ databases">
        <title>Complete genome sequence of Janibacter terrae strain COS04-44, PCL-degrading bacteria isolated from oil spilled coast.</title>
        <authorList>
            <person name="Park H."/>
            <person name="Kim J.Y."/>
            <person name="An S.H."/>
            <person name="Lee C.M."/>
            <person name="Weon H.-Y."/>
        </authorList>
    </citation>
    <scope>NUCLEOTIDE SEQUENCE [LARGE SCALE GENOMIC DNA]</scope>
    <source>
        <strain evidence="2 3">COS04-44</strain>
    </source>
</reference>
<evidence type="ECO:0000313" key="3">
    <source>
        <dbReference type="Proteomes" id="UP001381003"/>
    </source>
</evidence>
<dbReference type="Proteomes" id="UP001381003">
    <property type="component" value="Chromosome"/>
</dbReference>
<sequence>MTAPATPERVLWQARREGFAPGEFVGQQSFVSASEVGWLASRARVAPGVRVLDLCCGLAGPGLWVTGVLGCDYLGVDADADAIATARRRASELGVGARFVVGRVPPLPPGTFEVVLLLETLLAFRDKATLLVRIAAALEPGGRCALTVEAGDPLGPAERAVMPGSDTVWPTPFAHLRADLEAAGLRLVARTDRSLDHARVALALAASYERRAPRLDAVVGAGARRDIVAGHRLWAEWLASGRIRKYCVVAERVRAQRLW</sequence>
<organism evidence="2 3">
    <name type="scientific">Janibacter terrae</name>
    <dbReference type="NCBI Taxonomy" id="103817"/>
    <lineage>
        <taxon>Bacteria</taxon>
        <taxon>Bacillati</taxon>
        <taxon>Actinomycetota</taxon>
        <taxon>Actinomycetes</taxon>
        <taxon>Micrococcales</taxon>
        <taxon>Intrasporangiaceae</taxon>
        <taxon>Janibacter</taxon>
    </lineage>
</organism>